<dbReference type="PANTHER" id="PTHR31646:SF1">
    <property type="entry name" value="ALPHA-1,2-MANNOSYLTRANSFERASE MNN2"/>
    <property type="match status" value="1"/>
</dbReference>
<comment type="pathway">
    <text evidence="2">Protein modification; protein glycosylation.</text>
</comment>
<dbReference type="GO" id="GO:0046354">
    <property type="term" value="P:mannan biosynthetic process"/>
    <property type="evidence" value="ECO:0007669"/>
    <property type="project" value="TreeGrafter"/>
</dbReference>
<organism evidence="10 11">
    <name type="scientific">Diplocarpon rosae</name>
    <dbReference type="NCBI Taxonomy" id="946125"/>
    <lineage>
        <taxon>Eukaryota</taxon>
        <taxon>Fungi</taxon>
        <taxon>Dikarya</taxon>
        <taxon>Ascomycota</taxon>
        <taxon>Pezizomycotina</taxon>
        <taxon>Leotiomycetes</taxon>
        <taxon>Helotiales</taxon>
        <taxon>Drepanopezizaceae</taxon>
        <taxon>Diplocarpon</taxon>
    </lineage>
</organism>
<proteinExistence type="inferred from homology"/>
<evidence type="ECO:0000313" key="10">
    <source>
        <dbReference type="EMBL" id="KAK2624031.1"/>
    </source>
</evidence>
<keyword evidence="4" id="KW-0808">Transferase</keyword>
<keyword evidence="6" id="KW-0735">Signal-anchor</keyword>
<comment type="caution">
    <text evidence="10">The sequence shown here is derived from an EMBL/GenBank/DDBJ whole genome shotgun (WGS) entry which is preliminary data.</text>
</comment>
<dbReference type="EMBL" id="JAUBYV010000011">
    <property type="protein sequence ID" value="KAK2624031.1"/>
    <property type="molecule type" value="Genomic_DNA"/>
</dbReference>
<accession>A0AAD9WC59</accession>
<reference evidence="10" key="1">
    <citation type="submission" date="2023-06" db="EMBL/GenBank/DDBJ databases">
        <title>Draft genome of Marssonina rosae.</title>
        <authorList>
            <person name="Cheng Q."/>
        </authorList>
    </citation>
    <scope>NUCLEOTIDE SEQUENCE</scope>
    <source>
        <strain evidence="10">R4</strain>
    </source>
</reference>
<keyword evidence="11" id="KW-1185">Reference proteome</keyword>
<dbReference type="InterPro" id="IPR029044">
    <property type="entry name" value="Nucleotide-diphossugar_trans"/>
</dbReference>
<keyword evidence="7" id="KW-1133">Transmembrane helix</keyword>
<sequence>MFETGEMDRLLSPAAKIPRRHSLLFALLALLAVFCHLYALQKLPELPSIAVLPSLSWLFKPSKFWHAFAPVLAATGPECAAPTLSQNAAADLISADEYELVDIIDISQGDVESMRRSHALFVDLLEFGPPSLDYKRGTKGVVTRAQKPHIPILLVNLLMLRCGKLSSDTPVEVFLATPDEYEEQVCDVILPALNAKCIVLSRLLDSSTHKFPIAEEQLDILAIAFSSFESVLYLDVDAFPLQSLKTIFDSEPLLSRGLVLWPDLRAPRFAPQFSKITGLSSEISLVSPTVHGSQLLISKEHHAKTLLLAVYYSIHWQHYAPLIRQGRAMSGDFFLAAALVLNASVYTVAQPPHPLGSNDTKPPEAVLLQDEPSVDFTCANQTQDNDGCNPVPVFLASGWTSATSLNPFAKPPSKRQWGAPERSQELYGEDIEVAVWGFVVEVACVEELVVSRWRSEKTEVCERVMGAYREIFWREYVEVER</sequence>
<evidence type="ECO:0000256" key="7">
    <source>
        <dbReference type="ARBA" id="ARBA00022989"/>
    </source>
</evidence>
<name>A0AAD9WC59_9HELO</name>
<dbReference type="Proteomes" id="UP001285354">
    <property type="component" value="Unassembled WGS sequence"/>
</dbReference>
<dbReference type="PANTHER" id="PTHR31646">
    <property type="entry name" value="ALPHA-1,2-MANNOSYLTRANSFERASE MNN2"/>
    <property type="match status" value="1"/>
</dbReference>
<protein>
    <submittedName>
        <fullName evidence="10">Uncharacterized protein</fullName>
    </submittedName>
</protein>
<evidence type="ECO:0000256" key="8">
    <source>
        <dbReference type="ARBA" id="ARBA00023034"/>
    </source>
</evidence>
<evidence type="ECO:0000256" key="1">
    <source>
        <dbReference type="ARBA" id="ARBA00004323"/>
    </source>
</evidence>
<keyword evidence="5" id="KW-0812">Transmembrane</keyword>
<keyword evidence="8" id="KW-0333">Golgi apparatus</keyword>
<evidence type="ECO:0000256" key="9">
    <source>
        <dbReference type="ARBA" id="ARBA00023136"/>
    </source>
</evidence>
<dbReference type="AlphaFoldDB" id="A0AAD9WC59"/>
<evidence type="ECO:0000256" key="3">
    <source>
        <dbReference type="ARBA" id="ARBA00009105"/>
    </source>
</evidence>
<dbReference type="Pfam" id="PF11051">
    <property type="entry name" value="Mannosyl_trans3"/>
    <property type="match status" value="2"/>
</dbReference>
<gene>
    <name evidence="10" type="ORF">QTJ16_006665</name>
</gene>
<evidence type="ECO:0000313" key="11">
    <source>
        <dbReference type="Proteomes" id="UP001285354"/>
    </source>
</evidence>
<comment type="similarity">
    <text evidence="3">Belongs to the MNN1/MNT family.</text>
</comment>
<evidence type="ECO:0000256" key="4">
    <source>
        <dbReference type="ARBA" id="ARBA00022679"/>
    </source>
</evidence>
<dbReference type="GO" id="GO:0000026">
    <property type="term" value="F:alpha-1,2-mannosyltransferase activity"/>
    <property type="evidence" value="ECO:0007669"/>
    <property type="project" value="TreeGrafter"/>
</dbReference>
<evidence type="ECO:0000256" key="6">
    <source>
        <dbReference type="ARBA" id="ARBA00022968"/>
    </source>
</evidence>
<dbReference type="GO" id="GO:0000139">
    <property type="term" value="C:Golgi membrane"/>
    <property type="evidence" value="ECO:0007669"/>
    <property type="project" value="UniProtKB-SubCell"/>
</dbReference>
<evidence type="ECO:0000256" key="5">
    <source>
        <dbReference type="ARBA" id="ARBA00022692"/>
    </source>
</evidence>
<comment type="subcellular location">
    <subcellularLocation>
        <location evidence="1">Golgi apparatus membrane</location>
        <topology evidence="1">Single-pass type II membrane protein</topology>
    </subcellularLocation>
</comment>
<dbReference type="InterPro" id="IPR022751">
    <property type="entry name" value="Alpha_mannosyltransferase"/>
</dbReference>
<dbReference type="SUPFAM" id="SSF53448">
    <property type="entry name" value="Nucleotide-diphospho-sugar transferases"/>
    <property type="match status" value="1"/>
</dbReference>
<evidence type="ECO:0000256" key="2">
    <source>
        <dbReference type="ARBA" id="ARBA00004922"/>
    </source>
</evidence>
<keyword evidence="9" id="KW-0472">Membrane</keyword>